<dbReference type="EMBL" id="JAVRJZ010000160">
    <property type="protein sequence ID" value="KAK2702829.1"/>
    <property type="molecule type" value="Genomic_DNA"/>
</dbReference>
<reference evidence="3" key="1">
    <citation type="submission" date="2023-07" db="EMBL/GenBank/DDBJ databases">
        <title>Chromosome-level genome assembly of Artemia franciscana.</title>
        <authorList>
            <person name="Jo E."/>
        </authorList>
    </citation>
    <scope>NUCLEOTIDE SEQUENCE</scope>
    <source>
        <tissue evidence="3">Whole body</tissue>
    </source>
</reference>
<dbReference type="GO" id="GO:0000981">
    <property type="term" value="F:DNA-binding transcription factor activity, RNA polymerase II-specific"/>
    <property type="evidence" value="ECO:0007669"/>
    <property type="project" value="TreeGrafter"/>
</dbReference>
<organism evidence="3 4">
    <name type="scientific">Artemia franciscana</name>
    <name type="common">Brine shrimp</name>
    <name type="synonym">Artemia sanfranciscana</name>
    <dbReference type="NCBI Taxonomy" id="6661"/>
    <lineage>
        <taxon>Eukaryota</taxon>
        <taxon>Metazoa</taxon>
        <taxon>Ecdysozoa</taxon>
        <taxon>Arthropoda</taxon>
        <taxon>Crustacea</taxon>
        <taxon>Branchiopoda</taxon>
        <taxon>Anostraca</taxon>
        <taxon>Artemiidae</taxon>
        <taxon>Artemia</taxon>
    </lineage>
</organism>
<proteinExistence type="predicted"/>
<evidence type="ECO:0000256" key="1">
    <source>
        <dbReference type="SAM" id="MobiDB-lite"/>
    </source>
</evidence>
<feature type="compositionally biased region" description="Polar residues" evidence="1">
    <location>
        <begin position="42"/>
        <end position="64"/>
    </location>
</feature>
<dbReference type="InterPro" id="IPR057321">
    <property type="entry name" value="RFX1-4/6/8-like_BCD"/>
</dbReference>
<feature type="region of interest" description="Disordered" evidence="1">
    <location>
        <begin position="30"/>
        <end position="85"/>
    </location>
</feature>
<evidence type="ECO:0000313" key="3">
    <source>
        <dbReference type="EMBL" id="KAK2702829.1"/>
    </source>
</evidence>
<dbReference type="GO" id="GO:0000978">
    <property type="term" value="F:RNA polymerase II cis-regulatory region sequence-specific DNA binding"/>
    <property type="evidence" value="ECO:0007669"/>
    <property type="project" value="TreeGrafter"/>
</dbReference>
<dbReference type="PANTHER" id="PTHR12619">
    <property type="entry name" value="RFX TRANSCRIPTION FACTOR FAMILY"/>
    <property type="match status" value="1"/>
</dbReference>
<evidence type="ECO:0000313" key="4">
    <source>
        <dbReference type="Proteomes" id="UP001187531"/>
    </source>
</evidence>
<feature type="compositionally biased region" description="Basic and acidic residues" evidence="1">
    <location>
        <begin position="65"/>
        <end position="75"/>
    </location>
</feature>
<accession>A0AA88H3S3</accession>
<dbReference type="PANTHER" id="PTHR12619:SF33">
    <property type="entry name" value="RFX, ISOFORM H"/>
    <property type="match status" value="1"/>
</dbReference>
<evidence type="ECO:0000259" key="2">
    <source>
        <dbReference type="Pfam" id="PF25340"/>
    </source>
</evidence>
<dbReference type="AlphaFoldDB" id="A0AA88H3S3"/>
<dbReference type="InterPro" id="IPR039779">
    <property type="entry name" value="RFX-like"/>
</dbReference>
<feature type="region of interest" description="Disordered" evidence="1">
    <location>
        <begin position="241"/>
        <end position="260"/>
    </location>
</feature>
<feature type="domain" description="RFX1-4/6/8-like BCD" evidence="2">
    <location>
        <begin position="141"/>
        <end position="220"/>
    </location>
</feature>
<name>A0AA88H3S3_ARTSF</name>
<dbReference type="Pfam" id="PF25340">
    <property type="entry name" value="BCD_RFX"/>
    <property type="match status" value="1"/>
</dbReference>
<keyword evidence="4" id="KW-1185">Reference proteome</keyword>
<protein>
    <recommendedName>
        <fullName evidence="2">RFX1-4/6/8-like BCD domain-containing protein</fullName>
    </recommendedName>
</protein>
<comment type="caution">
    <text evidence="3">The sequence shown here is derived from an EMBL/GenBank/DDBJ whole genome shotgun (WGS) entry which is preliminary data.</text>
</comment>
<gene>
    <name evidence="3" type="ORF">QYM36_018580</name>
</gene>
<sequence>MKVPATRVLLRMVIGNSKYHYYGIRLKPTSSLHGVPDDPSDSPRSNHGQNGQKKSRGASSPGSRSNHDSLMHENHSNSSSESPQVAAVNALSQTLRPYTSLNHLAQAARAVLHNESQINQMLSDLNRVDFHNIQEQASWVTLEQWASWLDGVVNRVLENHVGKPDFQKAARQFILHWSFYSSMVITDLTLRSAASFGSFHLIRLLFDEYMYFLVEHKVAHERNETTVAIMGKSSSCFTPYDYSSPDKSTGPPPSKRERIN</sequence>
<dbReference type="Proteomes" id="UP001187531">
    <property type="component" value="Unassembled WGS sequence"/>
</dbReference>